<dbReference type="PANTHER" id="PTHR43481:SF4">
    <property type="entry name" value="GLYCEROL-1-PHOSPHATE PHOSPHOHYDROLASE 1-RELATED"/>
    <property type="match status" value="1"/>
</dbReference>
<reference evidence="2" key="1">
    <citation type="journal article" date="2018" name="Nat. Microbiol.">
        <title>Leveraging single-cell genomics to expand the fungal tree of life.</title>
        <authorList>
            <person name="Ahrendt S.R."/>
            <person name="Quandt C.A."/>
            <person name="Ciobanu D."/>
            <person name="Clum A."/>
            <person name="Salamov A."/>
            <person name="Andreopoulos B."/>
            <person name="Cheng J.F."/>
            <person name="Woyke T."/>
            <person name="Pelin A."/>
            <person name="Henrissat B."/>
            <person name="Reynolds N.K."/>
            <person name="Benny G.L."/>
            <person name="Smith M.E."/>
            <person name="James T.Y."/>
            <person name="Grigoriev I.V."/>
        </authorList>
    </citation>
    <scope>NUCLEOTIDE SEQUENCE [LARGE SCALE GENOMIC DNA]</scope>
    <source>
        <strain evidence="2">Baker2002</strain>
    </source>
</reference>
<protein>
    <recommendedName>
        <fullName evidence="3">HAD-like protein</fullName>
    </recommendedName>
</protein>
<dbReference type="GO" id="GO:0006114">
    <property type="term" value="P:glycerol biosynthetic process"/>
    <property type="evidence" value="ECO:0007669"/>
    <property type="project" value="TreeGrafter"/>
</dbReference>
<dbReference type="NCBIfam" id="TIGR01509">
    <property type="entry name" value="HAD-SF-IA-v3"/>
    <property type="match status" value="1"/>
</dbReference>
<dbReference type="InterPro" id="IPR023214">
    <property type="entry name" value="HAD_sf"/>
</dbReference>
<proteinExistence type="predicted"/>
<dbReference type="GO" id="GO:0000121">
    <property type="term" value="F:sn-glycerol 1-phosphatase activity"/>
    <property type="evidence" value="ECO:0007669"/>
    <property type="project" value="TreeGrafter"/>
</dbReference>
<dbReference type="EMBL" id="ML004439">
    <property type="protein sequence ID" value="RKP31627.1"/>
    <property type="molecule type" value="Genomic_DNA"/>
</dbReference>
<dbReference type="InterPro" id="IPR051806">
    <property type="entry name" value="HAD-like_SPP"/>
</dbReference>
<organism evidence="1 2">
    <name type="scientific">Metschnikowia bicuspidata</name>
    <dbReference type="NCBI Taxonomy" id="27322"/>
    <lineage>
        <taxon>Eukaryota</taxon>
        <taxon>Fungi</taxon>
        <taxon>Dikarya</taxon>
        <taxon>Ascomycota</taxon>
        <taxon>Saccharomycotina</taxon>
        <taxon>Pichiomycetes</taxon>
        <taxon>Metschnikowiaceae</taxon>
        <taxon>Metschnikowia</taxon>
    </lineage>
</organism>
<gene>
    <name evidence="1" type="ORF">METBISCDRAFT_30080</name>
</gene>
<name>A0A4P9ZF24_9ASCO</name>
<evidence type="ECO:0000313" key="1">
    <source>
        <dbReference type="EMBL" id="RKP31627.1"/>
    </source>
</evidence>
<dbReference type="Gene3D" id="3.40.50.1000">
    <property type="entry name" value="HAD superfamily/HAD-like"/>
    <property type="match status" value="1"/>
</dbReference>
<dbReference type="PANTHER" id="PTHR43481">
    <property type="entry name" value="FRUCTOSE-1-PHOSPHATE PHOSPHATASE"/>
    <property type="match status" value="1"/>
</dbReference>
<dbReference type="GO" id="GO:0006970">
    <property type="term" value="P:response to osmotic stress"/>
    <property type="evidence" value="ECO:0007669"/>
    <property type="project" value="TreeGrafter"/>
</dbReference>
<dbReference type="AlphaFoldDB" id="A0A4P9ZF24"/>
<evidence type="ECO:0000313" key="2">
    <source>
        <dbReference type="Proteomes" id="UP000268321"/>
    </source>
</evidence>
<keyword evidence="2" id="KW-1185">Reference proteome</keyword>
<dbReference type="InterPro" id="IPR006439">
    <property type="entry name" value="HAD-SF_hydro_IA"/>
</dbReference>
<evidence type="ECO:0008006" key="3">
    <source>
        <dbReference type="Google" id="ProtNLM"/>
    </source>
</evidence>
<dbReference type="SUPFAM" id="SSF56784">
    <property type="entry name" value="HAD-like"/>
    <property type="match status" value="1"/>
</dbReference>
<accession>A0A4P9ZF24</accession>
<dbReference type="Proteomes" id="UP000268321">
    <property type="component" value="Unassembled WGS sequence"/>
</dbReference>
<dbReference type="OrthoDB" id="40579at2759"/>
<sequence length="172" mass="19185">MICTKPTCTISEFWRSLGSTRPHVNPDEIIRTSHGCIKFDETSIRDAFGHHAKAIPGAAELWLKLLTIEKPDVFITAEKFTKGKPHPMSYQAARYRLDYKDASKKVIVFEDAPAGIAAGKGIGAIIVRASGADIFVDDLSSFRIRDYDAKTDKFTLEVGDYHYASDEFLQVN</sequence>
<dbReference type="InterPro" id="IPR036412">
    <property type="entry name" value="HAD-like_sf"/>
</dbReference>